<dbReference type="InterPro" id="IPR028098">
    <property type="entry name" value="Glyco_trans_4-like_N"/>
</dbReference>
<dbReference type="PANTHER" id="PTHR45947">
    <property type="entry name" value="SULFOQUINOVOSYL TRANSFERASE SQD2"/>
    <property type="match status" value="1"/>
</dbReference>
<dbReference type="PANTHER" id="PTHR45947:SF3">
    <property type="entry name" value="SULFOQUINOVOSYL TRANSFERASE SQD2"/>
    <property type="match status" value="1"/>
</dbReference>
<reference evidence="3" key="1">
    <citation type="submission" date="2016-10" db="EMBL/GenBank/DDBJ databases">
        <authorList>
            <person name="Varghese N."/>
            <person name="Submissions S."/>
        </authorList>
    </citation>
    <scope>NUCLEOTIDE SEQUENCE [LARGE SCALE GENOMIC DNA]</scope>
    <source>
        <strain evidence="3">NRRL B-51270</strain>
    </source>
</reference>
<dbReference type="Proteomes" id="UP000243207">
    <property type="component" value="Chromosome I"/>
</dbReference>
<dbReference type="AlphaFoldDB" id="A0A1H1LI12"/>
<dbReference type="Pfam" id="PF13692">
    <property type="entry name" value="Glyco_trans_1_4"/>
    <property type="match status" value="1"/>
</dbReference>
<keyword evidence="2" id="KW-0808">Transferase</keyword>
<name>A0A1H1LI12_9GAMM</name>
<evidence type="ECO:0000313" key="2">
    <source>
        <dbReference type="EMBL" id="SDR74221.1"/>
    </source>
</evidence>
<evidence type="ECO:0000259" key="1">
    <source>
        <dbReference type="Pfam" id="PF13439"/>
    </source>
</evidence>
<keyword evidence="3" id="KW-1185">Reference proteome</keyword>
<proteinExistence type="predicted"/>
<gene>
    <name evidence="2" type="ORF">SAMN05216421_0191</name>
</gene>
<dbReference type="Gene3D" id="3.40.50.2000">
    <property type="entry name" value="Glycogen Phosphorylase B"/>
    <property type="match status" value="2"/>
</dbReference>
<dbReference type="EMBL" id="LT629736">
    <property type="protein sequence ID" value="SDR74221.1"/>
    <property type="molecule type" value="Genomic_DNA"/>
</dbReference>
<dbReference type="OrthoDB" id="9802525at2"/>
<dbReference type="CDD" id="cd03814">
    <property type="entry name" value="GT4-like"/>
    <property type="match status" value="1"/>
</dbReference>
<dbReference type="RefSeq" id="WP_093391390.1">
    <property type="nucleotide sequence ID" value="NZ_LT629736.1"/>
</dbReference>
<accession>A0A1H1LI12</accession>
<dbReference type="STRING" id="487184.SAMN05216421_0191"/>
<dbReference type="GO" id="GO:0016757">
    <property type="term" value="F:glycosyltransferase activity"/>
    <property type="evidence" value="ECO:0007669"/>
    <property type="project" value="TreeGrafter"/>
</dbReference>
<evidence type="ECO:0000313" key="3">
    <source>
        <dbReference type="Proteomes" id="UP000243207"/>
    </source>
</evidence>
<dbReference type="Pfam" id="PF13439">
    <property type="entry name" value="Glyco_transf_4"/>
    <property type="match status" value="1"/>
</dbReference>
<organism evidence="2 3">
    <name type="scientific">Halopseudomonas xinjiangensis</name>
    <dbReference type="NCBI Taxonomy" id="487184"/>
    <lineage>
        <taxon>Bacteria</taxon>
        <taxon>Pseudomonadati</taxon>
        <taxon>Pseudomonadota</taxon>
        <taxon>Gammaproteobacteria</taxon>
        <taxon>Pseudomonadales</taxon>
        <taxon>Pseudomonadaceae</taxon>
        <taxon>Halopseudomonas</taxon>
    </lineage>
</organism>
<dbReference type="SUPFAM" id="SSF53756">
    <property type="entry name" value="UDP-Glycosyltransferase/glycogen phosphorylase"/>
    <property type="match status" value="1"/>
</dbReference>
<protein>
    <submittedName>
        <fullName evidence="2">Glycosyltransferase involved in cell wall bisynthesis</fullName>
    </submittedName>
</protein>
<feature type="domain" description="Glycosyltransferase subfamily 4-like N-terminal" evidence="1">
    <location>
        <begin position="22"/>
        <end position="192"/>
    </location>
</feature>
<sequence>MKTPSSPLQRYALVTETYPPQVNGVANTLGHLCEGLLQLGHQVELVRPAQPGEQPGRDDAGDLSEQRVMGMPIPRYSELQVGRSARRLLTQIWSRRRPDAVYVATEGPLGWSALRAARRLGLPVVSGFHTNFHQYAEHYGLGMFGAAAGAYLRWFHNQSQLTLTASMTQQNELARLGIHNLAALGRGVDHERFHPRHRSAELRETWQAGDDDLVLLYVGRLANEKNLQLLVDTWRSLNEQPGQAASQLRLVLAGTGPLKRQLQKALPDALFTGNLNGPELARHYASADIFLFPSLTETFGNVVIEAMASGLAVNAFDLAAANQHIHDRYSGCLATAADERQFAENLRWLIDDAEGLRGVRLHARHSACQLTWDAVIERFAGYLQKAAATRTSPATDMMIRRGPSAQSGGSGRSG</sequence>
<dbReference type="InterPro" id="IPR050194">
    <property type="entry name" value="Glycosyltransferase_grp1"/>
</dbReference>